<gene>
    <name evidence="2" type="ORF">Tc00.1047053506743.10</name>
</gene>
<accession>Q4DPQ2</accession>
<reference evidence="2 3" key="1">
    <citation type="journal article" date="2005" name="Science">
        <title>The genome sequence of Trypanosoma cruzi, etiologic agent of Chagas disease.</title>
        <authorList>
            <person name="El-Sayed N.M."/>
            <person name="Myler P.J."/>
            <person name="Bartholomeu D.C."/>
            <person name="Nilsson D."/>
            <person name="Aggarwal G."/>
            <person name="Tran A.N."/>
            <person name="Ghedin E."/>
            <person name="Worthey E.A."/>
            <person name="Delcher A.L."/>
            <person name="Blandin G."/>
            <person name="Westenberger S.J."/>
            <person name="Caler E."/>
            <person name="Cerqueira G.C."/>
            <person name="Branche C."/>
            <person name="Haas B."/>
            <person name="Anupama A."/>
            <person name="Arner E."/>
            <person name="Aslund L."/>
            <person name="Attipoe P."/>
            <person name="Bontempi E."/>
            <person name="Bringaud F."/>
            <person name="Burton P."/>
            <person name="Cadag E."/>
            <person name="Campbell D.A."/>
            <person name="Carrington M."/>
            <person name="Crabtree J."/>
            <person name="Darban H."/>
            <person name="da Silveira J.F."/>
            <person name="de Jong P."/>
            <person name="Edwards K."/>
            <person name="Englund P.T."/>
            <person name="Fazelina G."/>
            <person name="Feldblyum T."/>
            <person name="Ferella M."/>
            <person name="Frasch A.C."/>
            <person name="Gull K."/>
            <person name="Horn D."/>
            <person name="Hou L."/>
            <person name="Huang Y."/>
            <person name="Kindlund E."/>
            <person name="Klingbeil M."/>
            <person name="Kluge S."/>
            <person name="Koo H."/>
            <person name="Lacerda D."/>
            <person name="Levin M.J."/>
            <person name="Lorenzi H."/>
            <person name="Louie T."/>
            <person name="Machado C.R."/>
            <person name="McCulloch R."/>
            <person name="McKenna A."/>
            <person name="Mizuno Y."/>
            <person name="Mottram J.C."/>
            <person name="Nelson S."/>
            <person name="Ochaya S."/>
            <person name="Osoegawa K."/>
            <person name="Pai G."/>
            <person name="Parsons M."/>
            <person name="Pentony M."/>
            <person name="Pettersson U."/>
            <person name="Pop M."/>
            <person name="Ramirez J.L."/>
            <person name="Rinta J."/>
            <person name="Robertson L."/>
            <person name="Salzberg S.L."/>
            <person name="Sanchez D.O."/>
            <person name="Seyler A."/>
            <person name="Sharma R."/>
            <person name="Shetty J."/>
            <person name="Simpson A.J."/>
            <person name="Sisk E."/>
            <person name="Tammi M.T."/>
            <person name="Tarleton R."/>
            <person name="Teixeira S."/>
            <person name="Van Aken S."/>
            <person name="Vogt C."/>
            <person name="Ward P.N."/>
            <person name="Wickstead B."/>
            <person name="Wortman J."/>
            <person name="White O."/>
            <person name="Fraser C.M."/>
            <person name="Stuart K.D."/>
            <person name="Andersson B."/>
        </authorList>
    </citation>
    <scope>NUCLEOTIDE SEQUENCE [LARGE SCALE GENOMIC DNA]</scope>
    <source>
        <strain evidence="2 3">CL Brener</strain>
    </source>
</reference>
<sequence>MCVCEFASKGRCPPFIYYYYYYFTFHVLYTCGTMHTLFFSFLFFFIIFSSLLFFLSVHSCRFFFLFFCCCGRCVREACTVPVAGCHCACTFALAVITGRRACSAIDFARSVLSGWGGERMDVEKWRRTLQGFVSSSALQVRPAPLQKLLQSARLEVNHPPLPMEDWMKLYQNMESRFSTMQAGLSLQTQRLHSEWSGLQEPAPGTAVDDHADNAATVLAASIERLRGVLLNACSSLPGNAMESNADGSA</sequence>
<evidence type="ECO:0000256" key="1">
    <source>
        <dbReference type="SAM" id="Phobius"/>
    </source>
</evidence>
<name>Q4DPQ2_TRYCC</name>
<dbReference type="EMBL" id="AAHK01000273">
    <property type="protein sequence ID" value="EAN94485.1"/>
    <property type="molecule type" value="Genomic_DNA"/>
</dbReference>
<dbReference type="GeneID" id="3548207"/>
<protein>
    <submittedName>
        <fullName evidence="2">Uncharacterized protein</fullName>
    </submittedName>
</protein>
<evidence type="ECO:0000313" key="2">
    <source>
        <dbReference type="EMBL" id="EAN94485.1"/>
    </source>
</evidence>
<keyword evidence="3" id="KW-1185">Reference proteome</keyword>
<dbReference type="InParanoid" id="Q4DPQ2"/>
<keyword evidence="1" id="KW-1133">Transmembrane helix</keyword>
<dbReference type="PaxDb" id="353153-Q4DPQ2"/>
<comment type="caution">
    <text evidence="2">The sequence shown here is derived from an EMBL/GenBank/DDBJ whole genome shotgun (WGS) entry which is preliminary data.</text>
</comment>
<proteinExistence type="predicted"/>
<keyword evidence="1" id="KW-0812">Transmembrane</keyword>
<dbReference type="RefSeq" id="XP_816336.1">
    <property type="nucleotide sequence ID" value="XM_811243.1"/>
</dbReference>
<feature type="transmembrane region" description="Helical" evidence="1">
    <location>
        <begin position="37"/>
        <end position="57"/>
    </location>
</feature>
<evidence type="ECO:0000313" key="3">
    <source>
        <dbReference type="Proteomes" id="UP000002296"/>
    </source>
</evidence>
<dbReference type="SMR" id="Q4DPQ2"/>
<dbReference type="KEGG" id="tcr:506743.10"/>
<dbReference type="AlphaFoldDB" id="Q4DPQ2"/>
<keyword evidence="1" id="KW-0472">Membrane</keyword>
<organism evidence="2 3">
    <name type="scientific">Trypanosoma cruzi (strain CL Brener)</name>
    <dbReference type="NCBI Taxonomy" id="353153"/>
    <lineage>
        <taxon>Eukaryota</taxon>
        <taxon>Discoba</taxon>
        <taxon>Euglenozoa</taxon>
        <taxon>Kinetoplastea</taxon>
        <taxon>Metakinetoplastina</taxon>
        <taxon>Trypanosomatida</taxon>
        <taxon>Trypanosomatidae</taxon>
        <taxon>Trypanosoma</taxon>
        <taxon>Schizotrypanum</taxon>
    </lineage>
</organism>
<dbReference type="Proteomes" id="UP000002296">
    <property type="component" value="Unassembled WGS sequence"/>
</dbReference>